<feature type="chain" id="PRO_5010872376" description="Calcineurin-like phosphoesterase domain-containing protein" evidence="3">
    <location>
        <begin position="23"/>
        <end position="692"/>
    </location>
</feature>
<dbReference type="GeneID" id="36322059"/>
<evidence type="ECO:0000313" key="5">
    <source>
        <dbReference type="EMBL" id="OSX58746.1"/>
    </source>
</evidence>
<dbReference type="GO" id="GO:0005615">
    <property type="term" value="C:extracellular space"/>
    <property type="evidence" value="ECO:0007669"/>
    <property type="project" value="TreeGrafter"/>
</dbReference>
<dbReference type="STRING" id="670580.A0A1X6MR90"/>
<dbReference type="OrthoDB" id="282973at2759"/>
<name>A0A1X6MR90_9APHY</name>
<feature type="domain" description="Calcineurin-like phosphoesterase" evidence="4">
    <location>
        <begin position="219"/>
        <end position="471"/>
    </location>
</feature>
<dbReference type="Pfam" id="PF00149">
    <property type="entry name" value="Metallophos"/>
    <property type="match status" value="1"/>
</dbReference>
<dbReference type="CDD" id="cd00842">
    <property type="entry name" value="MPP_ASMase"/>
    <property type="match status" value="1"/>
</dbReference>
<keyword evidence="1" id="KW-0378">Hydrolase</keyword>
<dbReference type="SUPFAM" id="SSF56300">
    <property type="entry name" value="Metallo-dependent phosphatases"/>
    <property type="match status" value="1"/>
</dbReference>
<dbReference type="PANTHER" id="PTHR10340:SF27">
    <property type="entry name" value="ACL091CP"/>
    <property type="match status" value="1"/>
</dbReference>
<dbReference type="GO" id="GO:0008081">
    <property type="term" value="F:phosphoric diester hydrolase activity"/>
    <property type="evidence" value="ECO:0007669"/>
    <property type="project" value="TreeGrafter"/>
</dbReference>
<dbReference type="PANTHER" id="PTHR10340">
    <property type="entry name" value="SPHINGOMYELIN PHOSPHODIESTERASE"/>
    <property type="match status" value="1"/>
</dbReference>
<evidence type="ECO:0000313" key="6">
    <source>
        <dbReference type="Proteomes" id="UP000194127"/>
    </source>
</evidence>
<dbReference type="InterPro" id="IPR029052">
    <property type="entry name" value="Metallo-depent_PP-like"/>
</dbReference>
<evidence type="ECO:0000256" key="2">
    <source>
        <dbReference type="ARBA" id="ARBA00023180"/>
    </source>
</evidence>
<dbReference type="EMBL" id="KZ110603">
    <property type="protein sequence ID" value="OSX58746.1"/>
    <property type="molecule type" value="Genomic_DNA"/>
</dbReference>
<accession>A0A1X6MR90</accession>
<gene>
    <name evidence="5" type="ORF">POSPLADRAFT_1035863</name>
</gene>
<evidence type="ECO:0000259" key="4">
    <source>
        <dbReference type="Pfam" id="PF00149"/>
    </source>
</evidence>
<dbReference type="RefSeq" id="XP_024335540.1">
    <property type="nucleotide sequence ID" value="XM_024477109.1"/>
</dbReference>
<dbReference type="Proteomes" id="UP000194127">
    <property type="component" value="Unassembled WGS sequence"/>
</dbReference>
<dbReference type="Gene3D" id="3.60.21.10">
    <property type="match status" value="1"/>
</dbReference>
<dbReference type="InterPro" id="IPR004843">
    <property type="entry name" value="Calcineurin-like_PHP"/>
</dbReference>
<dbReference type="AlphaFoldDB" id="A0A1X6MR90"/>
<sequence length="692" mass="76404">MWSLTTTAGLLAIECAMAGATSQPTSGAVLGPSTYAAPGSFPISLYQSYYNVPTASSAEPQPVISDPVTSDTWEFHPLPPIASPLQILDQAFTQILSIATNPVFGNDTCTRCLAALEIGKFVALSAPEVGPNLTVQLCEYFEHSTSSCEAEYGMYSLGNVVTQVAAYADLGGYDGQMLCAVYAGLCPLAPTSSLNLTGWFAKPKPDPLPPARKATGQRLKILHLSDLHIDPRYAVGAEANCTSNVCCRANNPNTYSPDEVTLPAPYYGSFLCDAPLPLVVSTLQAIPTLTGTEEDGFAFTIYTGDLVSHDPFNELSGLYTVYTETLLYDLMKRLVNSGPVYAALGNHDTYNTLWSTLYSAQNAPHDLPGDLADQYNWNYDHVAALWQLDDWISPDVAQQARTTYGAYAVQRQDGLKIITLNTDFWYTQNAYNYINLSSSDNSGMLRFLTDELQDAEDAGERAWIMGHVPSGWDASDPLQNPTNLSHLFAVYQMFWSISHLACLREHPQIFYANNATNISAANAQTVAWIGPSVTPYTNYNAGFRVYEVDSGTFEVLDSYTWFSNVSSFPDLDGQTDFGPTFQFEYSARETYGASVPGWGPDDPLNATWWHLVTEGYYGTRPFSRLDIQPLPDEELCGYCSLYWGLCYREDLFHTQRKCKSILTELHLVSIRLDVPRVGIRDEIRDTVQIFVF</sequence>
<feature type="signal peptide" evidence="3">
    <location>
        <begin position="1"/>
        <end position="22"/>
    </location>
</feature>
<keyword evidence="6" id="KW-1185">Reference proteome</keyword>
<proteinExistence type="predicted"/>
<keyword evidence="3" id="KW-0732">Signal</keyword>
<evidence type="ECO:0000256" key="3">
    <source>
        <dbReference type="SAM" id="SignalP"/>
    </source>
</evidence>
<evidence type="ECO:0000256" key="1">
    <source>
        <dbReference type="ARBA" id="ARBA00022801"/>
    </source>
</evidence>
<protein>
    <recommendedName>
        <fullName evidence="4">Calcineurin-like phosphoesterase domain-containing protein</fullName>
    </recommendedName>
</protein>
<organism evidence="5 6">
    <name type="scientific">Postia placenta MAD-698-R-SB12</name>
    <dbReference type="NCBI Taxonomy" id="670580"/>
    <lineage>
        <taxon>Eukaryota</taxon>
        <taxon>Fungi</taxon>
        <taxon>Dikarya</taxon>
        <taxon>Basidiomycota</taxon>
        <taxon>Agaricomycotina</taxon>
        <taxon>Agaricomycetes</taxon>
        <taxon>Polyporales</taxon>
        <taxon>Adustoporiaceae</taxon>
        <taxon>Rhodonia</taxon>
    </lineage>
</organism>
<keyword evidence="2" id="KW-0325">Glycoprotein</keyword>
<reference evidence="5 6" key="1">
    <citation type="submission" date="2017-04" db="EMBL/GenBank/DDBJ databases">
        <title>Genome Sequence of the Model Brown-Rot Fungus Postia placenta SB12.</title>
        <authorList>
            <consortium name="DOE Joint Genome Institute"/>
            <person name="Gaskell J."/>
            <person name="Kersten P."/>
            <person name="Larrondo L.F."/>
            <person name="Canessa P."/>
            <person name="Martinez D."/>
            <person name="Hibbett D."/>
            <person name="Schmoll M."/>
            <person name="Kubicek C.P."/>
            <person name="Martinez A.T."/>
            <person name="Yadav J."/>
            <person name="Master E."/>
            <person name="Magnuson J.K."/>
            <person name="James T."/>
            <person name="Yaver D."/>
            <person name="Berka R."/>
            <person name="Labutti K."/>
            <person name="Lipzen A."/>
            <person name="Aerts A."/>
            <person name="Barry K."/>
            <person name="Henrissat B."/>
            <person name="Blanchette R."/>
            <person name="Grigoriev I."/>
            <person name="Cullen D."/>
        </authorList>
    </citation>
    <scope>NUCLEOTIDE SEQUENCE [LARGE SCALE GENOMIC DNA]</scope>
    <source>
        <strain evidence="5 6">MAD-698-R-SB12</strain>
    </source>
</reference>
<dbReference type="InterPro" id="IPR041805">
    <property type="entry name" value="ASMase/PPN1_MPP"/>
</dbReference>